<dbReference type="AlphaFoldDB" id="A0A088B2I1"/>
<proteinExistence type="predicted"/>
<evidence type="ECO:0000313" key="1">
    <source>
        <dbReference type="EMBL" id="AGO88428.1"/>
    </source>
</evidence>
<reference evidence="1" key="1">
    <citation type="journal article" date="2014" name="PLoS ONE">
        <title>Genome Information of Methylobacterium oryzae, a Plant-Probiotic Methylotroph in the Phyllosphere.</title>
        <authorList>
            <person name="Kwak M.J."/>
            <person name="Jeong H."/>
            <person name="Madhaiyan M."/>
            <person name="Lee Y."/>
            <person name="Sa T.M."/>
            <person name="Oh T.K."/>
            <person name="Kim J.F."/>
        </authorList>
    </citation>
    <scope>NUCLEOTIDE SEQUENCE</scope>
    <source>
        <strain evidence="1">CBMB20</strain>
        <plasmid evidence="1">pMOC3</plasmid>
    </source>
</reference>
<protein>
    <submittedName>
        <fullName evidence="1">Protein of unassigned function</fullName>
    </submittedName>
</protein>
<keyword evidence="1" id="KW-0614">Plasmid</keyword>
<sequence length="40" mass="4378">MSGEHVLLLTAGAAPILAAKPRYYADPEFRGLFTEAGMRR</sequence>
<name>A0A088B2I1_9HYPH</name>
<organism evidence="1">
    <name type="scientific">Methylobacterium oryzae CBMB20</name>
    <dbReference type="NCBI Taxonomy" id="693986"/>
    <lineage>
        <taxon>Bacteria</taxon>
        <taxon>Pseudomonadati</taxon>
        <taxon>Pseudomonadota</taxon>
        <taxon>Alphaproteobacteria</taxon>
        <taxon>Hyphomicrobiales</taxon>
        <taxon>Methylobacteriaceae</taxon>
        <taxon>Methylobacterium</taxon>
    </lineage>
</organism>
<gene>
    <name evidence="1" type="ORF">MOC_3p0017</name>
</gene>
<accession>A0A088B2I1</accession>
<dbReference type="EMBL" id="JX627582">
    <property type="protein sequence ID" value="AGO88428.1"/>
    <property type="molecule type" value="Genomic_DNA"/>
</dbReference>
<geneLocation type="plasmid" evidence="1">
    <name>pMOC3</name>
</geneLocation>